<evidence type="ECO:0000313" key="2">
    <source>
        <dbReference type="EMBL" id="OAG94607.1"/>
    </source>
</evidence>
<dbReference type="Pfam" id="PF12760">
    <property type="entry name" value="Zn_ribbon_IS1595"/>
    <property type="match status" value="1"/>
</dbReference>
<dbReference type="InterPro" id="IPR024442">
    <property type="entry name" value="Transposase_Zn_ribbon"/>
</dbReference>
<evidence type="ECO:0000259" key="1">
    <source>
        <dbReference type="Pfam" id="PF12760"/>
    </source>
</evidence>
<evidence type="ECO:0000313" key="3">
    <source>
        <dbReference type="Proteomes" id="UP000077421"/>
    </source>
</evidence>
<name>A0A853KCL3_9BACL</name>
<accession>A0A853KCL3</accession>
<dbReference type="AlphaFoldDB" id="A0A853KCL3"/>
<dbReference type="EMBL" id="LSUQ01000008">
    <property type="protein sequence ID" value="OAG94607.1"/>
    <property type="molecule type" value="Genomic_DNA"/>
</dbReference>
<dbReference type="Proteomes" id="UP000077421">
    <property type="component" value="Unassembled WGS sequence"/>
</dbReference>
<gene>
    <name evidence="2" type="ORF">AYW79_04430</name>
</gene>
<feature type="domain" description="Transposase zinc-ribbon" evidence="1">
    <location>
        <begin position="16"/>
        <end position="61"/>
    </location>
</feature>
<proteinExistence type="predicted"/>
<comment type="caution">
    <text evidence="2">The sequence shown here is derived from an EMBL/GenBank/DDBJ whole genome shotgun (WGS) entry which is preliminary data.</text>
</comment>
<organism evidence="2 3">
    <name type="scientific">Ferroacidibacillus organovorans</name>
    <dbReference type="NCBI Taxonomy" id="1765683"/>
    <lineage>
        <taxon>Bacteria</taxon>
        <taxon>Bacillati</taxon>
        <taxon>Bacillota</taxon>
        <taxon>Bacilli</taxon>
        <taxon>Bacillales</taxon>
        <taxon>Alicyclobacillaceae</taxon>
        <taxon>Ferroacidibacillus</taxon>
    </lineage>
</organism>
<reference evidence="2 3" key="1">
    <citation type="submission" date="2016-02" db="EMBL/GenBank/DDBJ databases">
        <title>Draft genome sequence of Acidibacillus ferrooxidans SLC66.</title>
        <authorList>
            <person name="Oliveira G."/>
            <person name="Nancucheo I."/>
            <person name="Dall'Agnol H."/>
            <person name="Johnson B."/>
            <person name="Oliveira R."/>
            <person name="Nunes G.L."/>
            <person name="Tzotzos G."/>
            <person name="Orellana S.C."/>
            <person name="Salim A.C."/>
            <person name="Araujo F.M."/>
        </authorList>
    </citation>
    <scope>NUCLEOTIDE SEQUENCE [LARGE SCALE GENOMIC DNA]</scope>
    <source>
        <strain evidence="2 3">SLC66</strain>
    </source>
</reference>
<dbReference type="NCBIfam" id="NF033547">
    <property type="entry name" value="transpos_IS1595"/>
    <property type="match status" value="1"/>
</dbReference>
<sequence>MKQSYLTLRTFQQKFKSDDECRQHLFSIRFPNGFRCPSCGHDKYYLISERVLFQCTACRHQSSLIAGTILHKTRTPLRIWFWALFLVAHDKRGISALALARELDVSYKTAWLMLHKIRYAMGSRDEQYVLSGIVEMDETYFGGPGMVARKTGQHLIGGQLSCAKPMKKQYTLKFKPLLFRKY</sequence>
<protein>
    <recommendedName>
        <fullName evidence="1">Transposase zinc-ribbon domain-containing protein</fullName>
    </recommendedName>
</protein>